<organism evidence="1 2">
    <name type="scientific">Paraburkholderia terrae</name>
    <dbReference type="NCBI Taxonomy" id="311230"/>
    <lineage>
        <taxon>Bacteria</taxon>
        <taxon>Pseudomonadati</taxon>
        <taxon>Pseudomonadota</taxon>
        <taxon>Betaproteobacteria</taxon>
        <taxon>Burkholderiales</taxon>
        <taxon>Burkholderiaceae</taxon>
        <taxon>Paraburkholderia</taxon>
    </lineage>
</organism>
<gene>
    <name evidence="1" type="ORF">C2L65_35975</name>
</gene>
<proteinExistence type="predicted"/>
<name>A0A2I8F037_9BURK</name>
<evidence type="ECO:0000313" key="1">
    <source>
        <dbReference type="EMBL" id="AUT64992.1"/>
    </source>
</evidence>
<dbReference type="AlphaFoldDB" id="A0A2I8F037"/>
<evidence type="ECO:0000313" key="2">
    <source>
        <dbReference type="Proteomes" id="UP000243502"/>
    </source>
</evidence>
<sequence length="159" mass="17746">MTIFFQRAGKREFQTLDETVERKLDALKAAMGGDVIAVEEVLIFVEDGDEPLTAELLEVVLVEGQHHKLHAHHCHHIEVTVHYDVHTAHHKFSPSTTVGKVLRWAEDKFHIAEAEKGHLQLQLAGTNDRPVATTHLGALTSGRECSVVFDLLPSHRIQG</sequence>
<protein>
    <submittedName>
        <fullName evidence="1">Uncharacterized protein</fullName>
    </submittedName>
</protein>
<accession>A0A2I8F037</accession>
<dbReference type="KEGG" id="pter:C2L65_35975"/>
<dbReference type="OrthoDB" id="9114202at2"/>
<dbReference type="EMBL" id="CP026113">
    <property type="protein sequence ID" value="AUT64992.1"/>
    <property type="molecule type" value="Genomic_DNA"/>
</dbReference>
<dbReference type="Proteomes" id="UP000243502">
    <property type="component" value="Chromosome 3"/>
</dbReference>
<dbReference type="RefSeq" id="WP_042304797.1">
    <property type="nucleotide sequence ID" value="NZ_CP026113.1"/>
</dbReference>
<reference evidence="1 2" key="1">
    <citation type="submission" date="2018-01" db="EMBL/GenBank/DDBJ databases">
        <title>Species boundaries and ecological features among Paraburkholderia terrae DSMZ17804T, P. hospita DSMZ17164T and P. caribensis DSMZ13236T.</title>
        <authorList>
            <person name="Pratama A.A."/>
        </authorList>
    </citation>
    <scope>NUCLEOTIDE SEQUENCE [LARGE SCALE GENOMIC DNA]</scope>
    <source>
        <strain evidence="1 2">DSM 17804</strain>
    </source>
</reference>